<name>A0A9N9V2B8_9HYPO</name>
<evidence type="ECO:0000313" key="7">
    <source>
        <dbReference type="EMBL" id="CAH0017924.1"/>
    </source>
</evidence>
<dbReference type="GO" id="GO:0004497">
    <property type="term" value="F:monooxygenase activity"/>
    <property type="evidence" value="ECO:0007669"/>
    <property type="project" value="UniProtKB-KW"/>
</dbReference>
<keyword evidence="4" id="KW-0560">Oxidoreductase</keyword>
<keyword evidence="5" id="KW-0503">Monooxygenase</keyword>
<organism evidence="7 8">
    <name type="scientific">Clonostachys rhizophaga</name>
    <dbReference type="NCBI Taxonomy" id="160324"/>
    <lineage>
        <taxon>Eukaryota</taxon>
        <taxon>Fungi</taxon>
        <taxon>Dikarya</taxon>
        <taxon>Ascomycota</taxon>
        <taxon>Pezizomycotina</taxon>
        <taxon>Sordariomycetes</taxon>
        <taxon>Hypocreomycetidae</taxon>
        <taxon>Hypocreales</taxon>
        <taxon>Bionectriaceae</taxon>
        <taxon>Clonostachys</taxon>
    </lineage>
</organism>
<dbReference type="OrthoDB" id="47494at2759"/>
<dbReference type="Proteomes" id="UP000696573">
    <property type="component" value="Unassembled WGS sequence"/>
</dbReference>
<evidence type="ECO:0000259" key="6">
    <source>
        <dbReference type="Pfam" id="PF01494"/>
    </source>
</evidence>
<dbReference type="PRINTS" id="PR00420">
    <property type="entry name" value="RNGMNOXGNASE"/>
</dbReference>
<keyword evidence="2" id="KW-0285">Flavoprotein</keyword>
<dbReference type="Gene3D" id="3.50.50.60">
    <property type="entry name" value="FAD/NAD(P)-binding domain"/>
    <property type="match status" value="1"/>
</dbReference>
<evidence type="ECO:0000256" key="1">
    <source>
        <dbReference type="ARBA" id="ARBA00001974"/>
    </source>
</evidence>
<dbReference type="GO" id="GO:0071949">
    <property type="term" value="F:FAD binding"/>
    <property type="evidence" value="ECO:0007669"/>
    <property type="project" value="InterPro"/>
</dbReference>
<accession>A0A9N9V2B8</accession>
<feature type="domain" description="FAD-binding" evidence="6">
    <location>
        <begin position="5"/>
        <end position="189"/>
    </location>
</feature>
<gene>
    <name evidence="7" type="ORF">CRHIZ90672A_00009959</name>
</gene>
<keyword evidence="3" id="KW-0274">FAD</keyword>
<comment type="cofactor">
    <cofactor evidence="1">
        <name>FAD</name>
        <dbReference type="ChEBI" id="CHEBI:57692"/>
    </cofactor>
</comment>
<dbReference type="InterPro" id="IPR036188">
    <property type="entry name" value="FAD/NAD-bd_sf"/>
</dbReference>
<proteinExistence type="predicted"/>
<comment type="caution">
    <text evidence="7">The sequence shown here is derived from an EMBL/GenBank/DDBJ whole genome shotgun (WGS) entry which is preliminary data.</text>
</comment>
<dbReference type="EMBL" id="CABFNQ020000528">
    <property type="protein sequence ID" value="CAH0017924.1"/>
    <property type="molecule type" value="Genomic_DNA"/>
</dbReference>
<dbReference type="PANTHER" id="PTHR47178">
    <property type="entry name" value="MONOOXYGENASE, FAD-BINDING"/>
    <property type="match status" value="1"/>
</dbReference>
<reference evidence="7" key="1">
    <citation type="submission" date="2021-10" db="EMBL/GenBank/DDBJ databases">
        <authorList>
            <person name="Piombo E."/>
        </authorList>
    </citation>
    <scope>NUCLEOTIDE SEQUENCE</scope>
</reference>
<dbReference type="InterPro" id="IPR002938">
    <property type="entry name" value="FAD-bd"/>
</dbReference>
<protein>
    <recommendedName>
        <fullName evidence="6">FAD-binding domain-containing protein</fullName>
    </recommendedName>
</protein>
<keyword evidence="8" id="KW-1185">Reference proteome</keyword>
<evidence type="ECO:0000256" key="2">
    <source>
        <dbReference type="ARBA" id="ARBA00022630"/>
    </source>
</evidence>
<evidence type="ECO:0000256" key="5">
    <source>
        <dbReference type="ARBA" id="ARBA00023033"/>
    </source>
</evidence>
<evidence type="ECO:0000256" key="3">
    <source>
        <dbReference type="ARBA" id="ARBA00022827"/>
    </source>
</evidence>
<sequence length="420" mass="47012">MENKPILIIGAGISGLVLAQYLRKEKIYFRIFERDDDLATRGVGWGLTLNWSLPALRSLLPEDLVLRLPETYVDRASVQAGAISTFPFFDLSTGERKFQTPKASQSQRIRVTRQKLRALLATGINIEWGKSSSKFDQDRDLVTATFEDGSIATGRLLVACDGANSRARRQLSPIQSEMHRIPACLMGMKLQLGHEKAQLIRNLDPFFLQGTSSENDSFIYISLLDAPQTKGDLTGKYVYQMCVSWPYRNGFLDSEHPIDIPSSNAERVQLFQRISSTWGEPFLTIAKEVAADQEIKSLELRDFPPPHELRTNGRAVLMGDSFHAMAMYRGEGANHAIVDVLDFVTSVGHKLRNGDAGGDSLIDSLNAYERSVIDRARPGVLASRQACLDAHNWSRITSESPLLTRREMKLQFDESNLSHL</sequence>
<evidence type="ECO:0000313" key="8">
    <source>
        <dbReference type="Proteomes" id="UP000696573"/>
    </source>
</evidence>
<evidence type="ECO:0000256" key="4">
    <source>
        <dbReference type="ARBA" id="ARBA00023002"/>
    </source>
</evidence>
<dbReference type="Pfam" id="PF01494">
    <property type="entry name" value="FAD_binding_3"/>
    <property type="match status" value="1"/>
</dbReference>
<dbReference type="AlphaFoldDB" id="A0A9N9V2B8"/>
<dbReference type="SUPFAM" id="SSF51905">
    <property type="entry name" value="FAD/NAD(P)-binding domain"/>
    <property type="match status" value="1"/>
</dbReference>
<dbReference type="PANTHER" id="PTHR47178:SF1">
    <property type="entry name" value="FAD-BINDING DOMAIN-CONTAINING PROTEIN-RELATED"/>
    <property type="match status" value="1"/>
</dbReference>